<reference evidence="1 2" key="1">
    <citation type="journal article" date="2017" name="Genome Announc.">
        <title>Draft Genome Sequences of Salinivibrio proteolyticus, Salinivibrio sharmensis, Salinivibrio siamensis, Salinivibrio costicola subsp. alcaliphilus, Salinivibrio costicola subsp. vallismortis, and 29 New Isolates Belonging to the Genus Salinivibrio.</title>
        <authorList>
            <person name="Lopez-Hermoso C."/>
            <person name="de la Haba R.R."/>
            <person name="Sanchez-Porro C."/>
            <person name="Bayliss S.C."/>
            <person name="Feil E.J."/>
            <person name="Ventosa A."/>
        </authorList>
    </citation>
    <scope>NUCLEOTIDE SEQUENCE [LARGE SCALE GENOMIC DNA]</scope>
    <source>
        <strain evidence="1 2">JCM 14472</strain>
    </source>
</reference>
<comment type="caution">
    <text evidence="1">The sequence shown here is derived from an EMBL/GenBank/DDBJ whole genome shotgun (WGS) entry which is preliminary data.</text>
</comment>
<dbReference type="InterPro" id="IPR018635">
    <property type="entry name" value="UPF0319"/>
</dbReference>
<dbReference type="Proteomes" id="UP000189410">
    <property type="component" value="Unassembled WGS sequence"/>
</dbReference>
<evidence type="ECO:0000313" key="2">
    <source>
        <dbReference type="Proteomes" id="UP000189410"/>
    </source>
</evidence>
<evidence type="ECO:0008006" key="3">
    <source>
        <dbReference type="Google" id="ProtNLM"/>
    </source>
</evidence>
<name>A0ABX3K5F5_9GAMM</name>
<dbReference type="PROSITE" id="PS51257">
    <property type="entry name" value="PROKAR_LIPOPROTEIN"/>
    <property type="match status" value="1"/>
</dbReference>
<keyword evidence="2" id="KW-1185">Reference proteome</keyword>
<dbReference type="EMBL" id="MUFB01000035">
    <property type="protein sequence ID" value="OOE80581.1"/>
    <property type="molecule type" value="Genomic_DNA"/>
</dbReference>
<dbReference type="Pfam" id="PF09829">
    <property type="entry name" value="DUF2057"/>
    <property type="match status" value="1"/>
</dbReference>
<proteinExistence type="predicted"/>
<dbReference type="RefSeq" id="WP_077667203.1">
    <property type="nucleotide sequence ID" value="NZ_MUFB01000035.1"/>
</dbReference>
<organism evidence="1 2">
    <name type="scientific">Salinivibrio siamensis</name>
    <dbReference type="NCBI Taxonomy" id="414286"/>
    <lineage>
        <taxon>Bacteria</taxon>
        <taxon>Pseudomonadati</taxon>
        <taxon>Pseudomonadota</taxon>
        <taxon>Gammaproteobacteria</taxon>
        <taxon>Vibrionales</taxon>
        <taxon>Vibrionaceae</taxon>
        <taxon>Salinivibrio</taxon>
    </lineage>
</organism>
<sequence length="272" mass="30023">MKATFRLVTASSCLLIVGCTSFDSSSQFDDVASSVKERRHYVQVVTKSITPDIQVLSGANVVKASANYVANYPVDKSAGPDVAPSKLMTEISYFKNYQEYETVTINGETLPLENTQVTSETCTEHCVTTQYVSFPFSPDIANNWSEPQVTYTFNSAGGGNRVQLSIPNAYFMAANDEASRVLGQQSQSAVSASQPISVKDTKEKPEEMVNYWYQQATDSERSAFADWAFAHRDGSGVLPTTQSQALQMMGYWYQQATPTSRKAILTWLLNQS</sequence>
<evidence type="ECO:0000313" key="1">
    <source>
        <dbReference type="EMBL" id="OOE80581.1"/>
    </source>
</evidence>
<protein>
    <recommendedName>
        <fullName evidence="3">DUF2057 domain-containing protein</fullName>
    </recommendedName>
</protein>
<gene>
    <name evidence="1" type="ORF">BZG73_14195</name>
</gene>
<accession>A0ABX3K5F5</accession>